<accession>A0A410JTU1</accession>
<reference evidence="3 4" key="1">
    <citation type="submission" date="2019-01" db="EMBL/GenBank/DDBJ databases">
        <title>Whole Genome of Ornithobacterium rhinotracheale FARPER-174b.</title>
        <authorList>
            <person name="Tataje-Lavanda L.A."/>
            <person name="Montalvan A."/>
            <person name="Montesinos R."/>
            <person name="Zimic M."/>
            <person name="Fernandez-Sanchez M."/>
            <person name="Fernandez-Diaz M."/>
        </authorList>
    </citation>
    <scope>NUCLEOTIDE SEQUENCE [LARGE SCALE GENOMIC DNA]</scope>
    <source>
        <strain evidence="3 4">FARPER-174b</strain>
    </source>
</reference>
<dbReference type="CDD" id="cd02947">
    <property type="entry name" value="TRX_family"/>
    <property type="match status" value="1"/>
</dbReference>
<feature type="domain" description="Thioredoxin" evidence="2">
    <location>
        <begin position="1"/>
        <end position="102"/>
    </location>
</feature>
<evidence type="ECO:0000313" key="4">
    <source>
        <dbReference type="Proteomes" id="UP000287701"/>
    </source>
</evidence>
<keyword evidence="1" id="KW-1015">Disulfide bond</keyword>
<dbReference type="PANTHER" id="PTHR46115">
    <property type="entry name" value="THIOREDOXIN-LIKE PROTEIN 1"/>
    <property type="match status" value="1"/>
</dbReference>
<evidence type="ECO:0000256" key="1">
    <source>
        <dbReference type="ARBA" id="ARBA00023157"/>
    </source>
</evidence>
<sequence>MKELEQDNLQEILANNELVFVQYGAGWCGNCKIMKPKFKKFASEHSGTPFYYVDAEKFPESRKLAKVDNLPTFVAFKNGEAVQQIQTNKGEVLKQMIDEAAAN</sequence>
<dbReference type="OrthoDB" id="7629852at2"/>
<dbReference type="Gene3D" id="3.40.30.10">
    <property type="entry name" value="Glutaredoxin"/>
    <property type="match status" value="1"/>
</dbReference>
<dbReference type="SUPFAM" id="SSF52833">
    <property type="entry name" value="Thioredoxin-like"/>
    <property type="match status" value="1"/>
</dbReference>
<protein>
    <submittedName>
        <fullName evidence="3">Thioredoxin</fullName>
    </submittedName>
</protein>
<evidence type="ECO:0000313" key="3">
    <source>
        <dbReference type="EMBL" id="QAR31614.1"/>
    </source>
</evidence>
<dbReference type="Pfam" id="PF00085">
    <property type="entry name" value="Thioredoxin"/>
    <property type="match status" value="1"/>
</dbReference>
<organism evidence="3 4">
    <name type="scientific">Ornithobacterium rhinotracheale</name>
    <dbReference type="NCBI Taxonomy" id="28251"/>
    <lineage>
        <taxon>Bacteria</taxon>
        <taxon>Pseudomonadati</taxon>
        <taxon>Bacteroidota</taxon>
        <taxon>Flavobacteriia</taxon>
        <taxon>Flavobacteriales</taxon>
        <taxon>Weeksellaceae</taxon>
        <taxon>Ornithobacterium</taxon>
    </lineage>
</organism>
<dbReference type="InterPro" id="IPR013766">
    <property type="entry name" value="Thioredoxin_domain"/>
</dbReference>
<name>A0A410JTU1_ORNRH</name>
<dbReference type="RefSeq" id="WP_128502029.1">
    <property type="nucleotide sequence ID" value="NZ_CP035107.1"/>
</dbReference>
<evidence type="ECO:0000259" key="2">
    <source>
        <dbReference type="PROSITE" id="PS51352"/>
    </source>
</evidence>
<dbReference type="PROSITE" id="PS51352">
    <property type="entry name" value="THIOREDOXIN_2"/>
    <property type="match status" value="1"/>
</dbReference>
<proteinExistence type="predicted"/>
<gene>
    <name evidence="3" type="ORF">EQP59_09815</name>
</gene>
<dbReference type="EMBL" id="CP035107">
    <property type="protein sequence ID" value="QAR31614.1"/>
    <property type="molecule type" value="Genomic_DNA"/>
</dbReference>
<dbReference type="Proteomes" id="UP000287701">
    <property type="component" value="Chromosome"/>
</dbReference>
<dbReference type="AlphaFoldDB" id="A0A410JTU1"/>
<dbReference type="InterPro" id="IPR036249">
    <property type="entry name" value="Thioredoxin-like_sf"/>
</dbReference>